<dbReference type="SUPFAM" id="SSF51735">
    <property type="entry name" value="NAD(P)-binding Rossmann-fold domains"/>
    <property type="match status" value="1"/>
</dbReference>
<dbReference type="InterPro" id="IPR036291">
    <property type="entry name" value="NAD(P)-bd_dom_sf"/>
</dbReference>
<evidence type="ECO:0000259" key="2">
    <source>
        <dbReference type="SMART" id="SM00829"/>
    </source>
</evidence>
<dbReference type="AlphaFoldDB" id="A0A2T0SG79"/>
<dbReference type="InterPro" id="IPR051603">
    <property type="entry name" value="Zinc-ADH_QOR/CCCR"/>
</dbReference>
<sequence length="306" mass="31372">MKAIRFDRFGPPEVLALVDVDEPHPRPGQVRVGVRAAGVNGLDWKIRAGLMRDFFPVELPSGTGSDAAGVVDEVGDGVTDVRVGDRVFGVGTNALAEHAVLDAWALMPDGLSFEEAAGYPIPVETALRVLGLVDLRPGRTLLVSGASGGVGTAVVQIARDRGITVIGTASAANESYLRKLGAVPTTYGDGLVDRVRALAPDGVDAALDISGSGVVADCVALTGDPAKVVSIADFTAPQHGARVSFHALDIAAALREAARLHAEGVLHIPVEAAFPLSEAAAAQARNQTGHAAGRTVVTIPGPVARS</sequence>
<dbReference type="OrthoDB" id="2665481at2"/>
<comment type="caution">
    <text evidence="3">The sequence shown here is derived from an EMBL/GenBank/DDBJ whole genome shotgun (WGS) entry which is preliminary data.</text>
</comment>
<dbReference type="CDD" id="cd05289">
    <property type="entry name" value="MDR_like_2"/>
    <property type="match status" value="1"/>
</dbReference>
<dbReference type="SMART" id="SM00829">
    <property type="entry name" value="PKS_ER"/>
    <property type="match status" value="1"/>
</dbReference>
<dbReference type="InterPro" id="IPR011032">
    <property type="entry name" value="GroES-like_sf"/>
</dbReference>
<dbReference type="Pfam" id="PF13602">
    <property type="entry name" value="ADH_zinc_N_2"/>
    <property type="match status" value="1"/>
</dbReference>
<keyword evidence="1" id="KW-0521">NADP</keyword>
<protein>
    <submittedName>
        <fullName evidence="3">NADPH:quinone reductase-like Zn-dependent oxidoreductase</fullName>
    </submittedName>
</protein>
<accession>A0A2T0SG79</accession>
<dbReference type="Gene3D" id="3.90.180.10">
    <property type="entry name" value="Medium-chain alcohol dehydrogenases, catalytic domain"/>
    <property type="match status" value="1"/>
</dbReference>
<feature type="domain" description="Enoyl reductase (ER)" evidence="2">
    <location>
        <begin position="10"/>
        <end position="297"/>
    </location>
</feature>
<evidence type="ECO:0000313" key="4">
    <source>
        <dbReference type="Proteomes" id="UP000239494"/>
    </source>
</evidence>
<proteinExistence type="predicted"/>
<evidence type="ECO:0000256" key="1">
    <source>
        <dbReference type="ARBA" id="ARBA00022857"/>
    </source>
</evidence>
<dbReference type="RefSeq" id="WP_106196309.1">
    <property type="nucleotide sequence ID" value="NZ_PVTF01000021.1"/>
</dbReference>
<dbReference type="EMBL" id="PVTF01000021">
    <property type="protein sequence ID" value="PRY32420.1"/>
    <property type="molecule type" value="Genomic_DNA"/>
</dbReference>
<organism evidence="3 4">
    <name type="scientific">Umezawaea tangerina</name>
    <dbReference type="NCBI Taxonomy" id="84725"/>
    <lineage>
        <taxon>Bacteria</taxon>
        <taxon>Bacillati</taxon>
        <taxon>Actinomycetota</taxon>
        <taxon>Actinomycetes</taxon>
        <taxon>Pseudonocardiales</taxon>
        <taxon>Pseudonocardiaceae</taxon>
        <taxon>Umezawaea</taxon>
    </lineage>
</organism>
<reference evidence="3 4" key="1">
    <citation type="submission" date="2018-03" db="EMBL/GenBank/DDBJ databases">
        <title>Genomic Encyclopedia of Archaeal and Bacterial Type Strains, Phase II (KMG-II): from individual species to whole genera.</title>
        <authorList>
            <person name="Goeker M."/>
        </authorList>
    </citation>
    <scope>NUCLEOTIDE SEQUENCE [LARGE SCALE GENOMIC DNA]</scope>
    <source>
        <strain evidence="3 4">DSM 44720</strain>
    </source>
</reference>
<evidence type="ECO:0000313" key="3">
    <source>
        <dbReference type="EMBL" id="PRY32420.1"/>
    </source>
</evidence>
<dbReference type="SUPFAM" id="SSF50129">
    <property type="entry name" value="GroES-like"/>
    <property type="match status" value="1"/>
</dbReference>
<dbReference type="Gene3D" id="3.40.50.720">
    <property type="entry name" value="NAD(P)-binding Rossmann-like Domain"/>
    <property type="match status" value="1"/>
</dbReference>
<gene>
    <name evidence="3" type="ORF">CLV43_12114</name>
</gene>
<dbReference type="Proteomes" id="UP000239494">
    <property type="component" value="Unassembled WGS sequence"/>
</dbReference>
<dbReference type="GO" id="GO:0016491">
    <property type="term" value="F:oxidoreductase activity"/>
    <property type="evidence" value="ECO:0007669"/>
    <property type="project" value="InterPro"/>
</dbReference>
<dbReference type="PANTHER" id="PTHR44154">
    <property type="entry name" value="QUINONE OXIDOREDUCTASE"/>
    <property type="match status" value="1"/>
</dbReference>
<dbReference type="InterPro" id="IPR013154">
    <property type="entry name" value="ADH-like_N"/>
</dbReference>
<dbReference type="Pfam" id="PF08240">
    <property type="entry name" value="ADH_N"/>
    <property type="match status" value="1"/>
</dbReference>
<keyword evidence="4" id="KW-1185">Reference proteome</keyword>
<dbReference type="InterPro" id="IPR020843">
    <property type="entry name" value="ER"/>
</dbReference>
<dbReference type="PANTHER" id="PTHR44154:SF1">
    <property type="entry name" value="QUINONE OXIDOREDUCTASE"/>
    <property type="match status" value="1"/>
</dbReference>
<name>A0A2T0SG79_9PSEU</name>